<dbReference type="VEuPathDB" id="TrichDB:TVAGG3_0637030"/>
<evidence type="ECO:0000259" key="17">
    <source>
        <dbReference type="Pfam" id="PF12810"/>
    </source>
</evidence>
<keyword evidence="3" id="KW-1003">Cell membrane</keyword>
<keyword evidence="5" id="KW-0812">Transmembrane</keyword>
<protein>
    <recommendedName>
        <fullName evidence="2">receptor protein-tyrosine kinase</fullName>
        <ecNumber evidence="2">2.7.10.1</ecNumber>
    </recommendedName>
</protein>
<dbReference type="SMR" id="A2G4R0"/>
<keyword evidence="15" id="KW-0325">Glycoprotein</keyword>
<reference evidence="18" key="2">
    <citation type="journal article" date="2007" name="Science">
        <title>Draft genome sequence of the sexually transmitted pathogen Trichomonas vaginalis.</title>
        <authorList>
            <person name="Carlton J.M."/>
            <person name="Hirt R.P."/>
            <person name="Silva J.C."/>
            <person name="Delcher A.L."/>
            <person name="Schatz M."/>
            <person name="Zhao Q."/>
            <person name="Wortman J.R."/>
            <person name="Bidwell S.L."/>
            <person name="Alsmark U.C.M."/>
            <person name="Besteiro S."/>
            <person name="Sicheritz-Ponten T."/>
            <person name="Noel C.J."/>
            <person name="Dacks J.B."/>
            <person name="Foster P.G."/>
            <person name="Simillion C."/>
            <person name="Van de Peer Y."/>
            <person name="Miranda-Saavedra D."/>
            <person name="Barton G.J."/>
            <person name="Westrop G.D."/>
            <person name="Mueller S."/>
            <person name="Dessi D."/>
            <person name="Fiori P.L."/>
            <person name="Ren Q."/>
            <person name="Paulsen I."/>
            <person name="Zhang H."/>
            <person name="Bastida-Corcuera F.D."/>
            <person name="Simoes-Barbosa A."/>
            <person name="Brown M.T."/>
            <person name="Hayes R.D."/>
            <person name="Mukherjee M."/>
            <person name="Okumura C.Y."/>
            <person name="Schneider R."/>
            <person name="Smith A.J."/>
            <person name="Vanacova S."/>
            <person name="Villalvazo M."/>
            <person name="Haas B.J."/>
            <person name="Pertea M."/>
            <person name="Feldblyum T.V."/>
            <person name="Utterback T.R."/>
            <person name="Shu C.L."/>
            <person name="Osoegawa K."/>
            <person name="de Jong P.J."/>
            <person name="Hrdy I."/>
            <person name="Horvathova L."/>
            <person name="Zubacova Z."/>
            <person name="Dolezal P."/>
            <person name="Malik S.B."/>
            <person name="Logsdon J.M. Jr."/>
            <person name="Henze K."/>
            <person name="Gupta A."/>
            <person name="Wang C.C."/>
            <person name="Dunne R.L."/>
            <person name="Upcroft J.A."/>
            <person name="Upcroft P."/>
            <person name="White O."/>
            <person name="Salzberg S.L."/>
            <person name="Tang P."/>
            <person name="Chiu C.-H."/>
            <person name="Lee Y.-S."/>
            <person name="Embley T.M."/>
            <person name="Coombs G.H."/>
            <person name="Mottram J.C."/>
            <person name="Tachezy J."/>
            <person name="Fraser-Liggett C.M."/>
            <person name="Johnson P.J."/>
        </authorList>
    </citation>
    <scope>NUCLEOTIDE SEQUENCE [LARGE SCALE GENOMIC DNA]</scope>
    <source>
        <strain evidence="18">G3</strain>
    </source>
</reference>
<evidence type="ECO:0000256" key="10">
    <source>
        <dbReference type="ARBA" id="ARBA00022989"/>
    </source>
</evidence>
<keyword evidence="6" id="KW-0732">Signal</keyword>
<sequence length="226" mass="23029">MLNYSYGGGGPGQFGGGGATDIRLLPGEYDNFTSLKSRIIVAAGAGATDSNDLGGPGGTIEGFNSHGNYGKGGTQISGGQGDSSGKFGKGGGNPNRIDASGNAGGGSGYFGGGTSTIANDYGGGGGSSFISGYPGCIAIAEDSTENSIKFRTGDFASIHYSGLKFEEPLMINGKSEMPSPNGTIEIGHFGNGFIMIKKFYSNTFSCFHNIYRFSLFSLILGFSTDS</sequence>
<dbReference type="KEGG" id="tva:4745506"/>
<dbReference type="Pfam" id="PF12810">
    <property type="entry name" value="ALK_LTK_GRD"/>
    <property type="match status" value="1"/>
</dbReference>
<keyword evidence="13" id="KW-1015">Disulfide bond</keyword>
<evidence type="ECO:0000256" key="4">
    <source>
        <dbReference type="ARBA" id="ARBA00022679"/>
    </source>
</evidence>
<keyword evidence="9" id="KW-0067">ATP-binding</keyword>
<proteinExistence type="predicted"/>
<evidence type="ECO:0000256" key="1">
    <source>
        <dbReference type="ARBA" id="ARBA00004251"/>
    </source>
</evidence>
<evidence type="ECO:0000313" key="18">
    <source>
        <dbReference type="EMBL" id="EAX87854.1"/>
    </source>
</evidence>
<accession>A2G4R0</accession>
<dbReference type="VEuPathDB" id="TrichDB:TVAG_089100"/>
<dbReference type="GO" id="GO:0005886">
    <property type="term" value="C:plasma membrane"/>
    <property type="evidence" value="ECO:0007669"/>
    <property type="project" value="UniProtKB-SubCell"/>
</dbReference>
<keyword evidence="12" id="KW-0829">Tyrosine-protein kinase</keyword>
<evidence type="ECO:0000256" key="3">
    <source>
        <dbReference type="ARBA" id="ARBA00022475"/>
    </source>
</evidence>
<evidence type="ECO:0000256" key="11">
    <source>
        <dbReference type="ARBA" id="ARBA00023136"/>
    </source>
</evidence>
<evidence type="ECO:0000256" key="12">
    <source>
        <dbReference type="ARBA" id="ARBA00023137"/>
    </source>
</evidence>
<comment type="subcellular location">
    <subcellularLocation>
        <location evidence="1">Cell membrane</location>
        <topology evidence="1">Single-pass type I membrane protein</topology>
    </subcellularLocation>
</comment>
<dbReference type="InParanoid" id="A2G4R0"/>
<gene>
    <name evidence="18" type="ORF">TVAG_089100</name>
</gene>
<organism evidence="18 19">
    <name type="scientific">Trichomonas vaginalis (strain ATCC PRA-98 / G3)</name>
    <dbReference type="NCBI Taxonomy" id="412133"/>
    <lineage>
        <taxon>Eukaryota</taxon>
        <taxon>Metamonada</taxon>
        <taxon>Parabasalia</taxon>
        <taxon>Trichomonadida</taxon>
        <taxon>Trichomonadidae</taxon>
        <taxon>Trichomonas</taxon>
    </lineage>
</organism>
<evidence type="ECO:0000313" key="19">
    <source>
        <dbReference type="Proteomes" id="UP000001542"/>
    </source>
</evidence>
<keyword evidence="10" id="KW-1133">Transmembrane helix</keyword>
<feature type="domain" description="ALK/LTK-like glycine-rich" evidence="17">
    <location>
        <begin position="4"/>
        <end position="197"/>
    </location>
</feature>
<evidence type="ECO:0000256" key="5">
    <source>
        <dbReference type="ARBA" id="ARBA00022692"/>
    </source>
</evidence>
<dbReference type="InterPro" id="IPR055163">
    <property type="entry name" value="ALK/LTK-like_GRD"/>
</dbReference>
<dbReference type="GO" id="GO:0004714">
    <property type="term" value="F:transmembrane receptor protein tyrosine kinase activity"/>
    <property type="evidence" value="ECO:0007669"/>
    <property type="project" value="UniProtKB-EC"/>
</dbReference>
<dbReference type="EC" id="2.7.10.1" evidence="2"/>
<keyword evidence="14" id="KW-0675">Receptor</keyword>
<evidence type="ECO:0000256" key="2">
    <source>
        <dbReference type="ARBA" id="ARBA00011902"/>
    </source>
</evidence>
<reference evidence="18" key="1">
    <citation type="submission" date="2006-10" db="EMBL/GenBank/DDBJ databases">
        <authorList>
            <person name="Amadeo P."/>
            <person name="Zhao Q."/>
            <person name="Wortman J."/>
            <person name="Fraser-Liggett C."/>
            <person name="Carlton J."/>
        </authorList>
    </citation>
    <scope>NUCLEOTIDE SEQUENCE</scope>
    <source>
        <strain evidence="18">G3</strain>
    </source>
</reference>
<dbReference type="AlphaFoldDB" id="A2G4R0"/>
<dbReference type="RefSeq" id="XP_001300784.1">
    <property type="nucleotide sequence ID" value="XM_001300783.1"/>
</dbReference>
<evidence type="ECO:0000256" key="15">
    <source>
        <dbReference type="ARBA" id="ARBA00023180"/>
    </source>
</evidence>
<keyword evidence="7" id="KW-0547">Nucleotide-binding</keyword>
<keyword evidence="19" id="KW-1185">Reference proteome</keyword>
<dbReference type="Proteomes" id="UP000001542">
    <property type="component" value="Unassembled WGS sequence"/>
</dbReference>
<name>A2G4R0_TRIV3</name>
<feature type="compositionally biased region" description="Gly residues" evidence="16">
    <location>
        <begin position="69"/>
        <end position="93"/>
    </location>
</feature>
<evidence type="ECO:0000256" key="14">
    <source>
        <dbReference type="ARBA" id="ARBA00023170"/>
    </source>
</evidence>
<evidence type="ECO:0000256" key="16">
    <source>
        <dbReference type="SAM" id="MobiDB-lite"/>
    </source>
</evidence>
<feature type="region of interest" description="Disordered" evidence="16">
    <location>
        <begin position="51"/>
        <end position="100"/>
    </location>
</feature>
<evidence type="ECO:0000256" key="9">
    <source>
        <dbReference type="ARBA" id="ARBA00022840"/>
    </source>
</evidence>
<dbReference type="GO" id="GO:0005524">
    <property type="term" value="F:ATP binding"/>
    <property type="evidence" value="ECO:0007669"/>
    <property type="project" value="UniProtKB-KW"/>
</dbReference>
<keyword evidence="11" id="KW-0472">Membrane</keyword>
<evidence type="ECO:0000256" key="7">
    <source>
        <dbReference type="ARBA" id="ARBA00022741"/>
    </source>
</evidence>
<evidence type="ECO:0000256" key="6">
    <source>
        <dbReference type="ARBA" id="ARBA00022729"/>
    </source>
</evidence>
<evidence type="ECO:0000256" key="8">
    <source>
        <dbReference type="ARBA" id="ARBA00022777"/>
    </source>
</evidence>
<evidence type="ECO:0000256" key="13">
    <source>
        <dbReference type="ARBA" id="ARBA00023157"/>
    </source>
</evidence>
<keyword evidence="4" id="KW-0808">Transferase</keyword>
<dbReference type="EMBL" id="DS114387">
    <property type="protein sequence ID" value="EAX87854.1"/>
    <property type="molecule type" value="Genomic_DNA"/>
</dbReference>
<keyword evidence="8" id="KW-0418">Kinase</keyword>